<protein>
    <submittedName>
        <fullName evidence="1">Ionotropic receptor 156</fullName>
    </submittedName>
</protein>
<organism evidence="1">
    <name type="scientific">Hyalella azteca</name>
    <name type="common">Amphipod</name>
    <dbReference type="NCBI Taxonomy" id="294128"/>
    <lineage>
        <taxon>Eukaryota</taxon>
        <taxon>Metazoa</taxon>
        <taxon>Ecdysozoa</taxon>
        <taxon>Arthropoda</taxon>
        <taxon>Crustacea</taxon>
        <taxon>Multicrustacea</taxon>
        <taxon>Malacostraca</taxon>
        <taxon>Eumalacostraca</taxon>
        <taxon>Peracarida</taxon>
        <taxon>Amphipoda</taxon>
        <taxon>Senticaudata</taxon>
        <taxon>Talitrida</taxon>
        <taxon>Talitroidea</taxon>
        <taxon>Hyalellidae</taxon>
        <taxon>Hyalella</taxon>
    </lineage>
</organism>
<evidence type="ECO:0000313" key="1">
    <source>
        <dbReference type="EMBL" id="KAA0191193.1"/>
    </source>
</evidence>
<gene>
    <name evidence="1" type="ORF">HAZT_HAZT000210</name>
</gene>
<feature type="non-terminal residue" evidence="1">
    <location>
        <position position="85"/>
    </location>
</feature>
<reference evidence="1" key="3">
    <citation type="submission" date="2019-06" db="EMBL/GenBank/DDBJ databases">
        <authorList>
            <person name="Poynton C."/>
            <person name="Hasenbein S."/>
            <person name="Benoit J.B."/>
            <person name="Sepulveda M.S."/>
            <person name="Poelchau M.F."/>
            <person name="Murali S.C."/>
            <person name="Chen S."/>
            <person name="Glastad K.M."/>
            <person name="Werren J.H."/>
            <person name="Vineis J.H."/>
            <person name="Bowen J.L."/>
            <person name="Friedrich M."/>
            <person name="Jones J."/>
            <person name="Robertson H.M."/>
            <person name="Feyereisen R."/>
            <person name="Mechler-Hickson A."/>
            <person name="Mathers N."/>
            <person name="Lee C.E."/>
            <person name="Colbourne J.K."/>
            <person name="Biales A."/>
            <person name="Johnston J.S."/>
            <person name="Wellborn G.A."/>
            <person name="Rosendale A.J."/>
            <person name="Cridge A.G."/>
            <person name="Munoz-Torres M.C."/>
            <person name="Bain P.A."/>
            <person name="Manny A.R."/>
            <person name="Major K.M."/>
            <person name="Lambert F.N."/>
            <person name="Vulpe C.D."/>
            <person name="Tuck P."/>
            <person name="Blalock B.J."/>
            <person name="Lin Y.-Y."/>
            <person name="Smith M.E."/>
            <person name="Ochoa-Acuna H."/>
            <person name="Chen M.-J.M."/>
            <person name="Childers C.P."/>
            <person name="Qu J."/>
            <person name="Dugan S."/>
            <person name="Lee S.L."/>
            <person name="Chao H."/>
            <person name="Dinh H."/>
            <person name="Han Y."/>
            <person name="Doddapaneni H."/>
            <person name="Worley K.C."/>
            <person name="Muzny D.M."/>
            <person name="Gibbs R.A."/>
            <person name="Richards S."/>
        </authorList>
    </citation>
    <scope>NUCLEOTIDE SEQUENCE</scope>
    <source>
        <strain evidence="1">HAZT.00-mixed</strain>
        <tissue evidence="1">Whole organism</tissue>
    </source>
</reference>
<dbReference type="EMBL" id="JQDR03012471">
    <property type="protein sequence ID" value="KAA0191193.1"/>
    <property type="molecule type" value="Genomic_DNA"/>
</dbReference>
<keyword evidence="1" id="KW-0675">Receptor</keyword>
<dbReference type="SUPFAM" id="SSF53850">
    <property type="entry name" value="Periplasmic binding protein-like II"/>
    <property type="match status" value="1"/>
</dbReference>
<dbReference type="Proteomes" id="UP000711488">
    <property type="component" value="Unassembled WGS sequence"/>
</dbReference>
<reference evidence="1" key="1">
    <citation type="submission" date="2014-08" db="EMBL/GenBank/DDBJ databases">
        <authorList>
            <person name="Murali S."/>
            <person name="Richards S."/>
            <person name="Bandaranaike D."/>
            <person name="Bellair M."/>
            <person name="Blankenburg K."/>
            <person name="Chao H."/>
            <person name="Dinh H."/>
            <person name="Doddapaneni H."/>
            <person name="Dugan-Rocha S."/>
            <person name="Elkadiri S."/>
            <person name="Gnanaolivu R."/>
            <person name="Hughes D."/>
            <person name="Lee S."/>
            <person name="Li M."/>
            <person name="Ming W."/>
            <person name="Munidasa M."/>
            <person name="Muniz J."/>
            <person name="Nguyen L."/>
            <person name="Osuji N."/>
            <person name="Pu L.-L."/>
            <person name="Puazo M."/>
            <person name="Skinner E."/>
            <person name="Qu C."/>
            <person name="Quiroz J."/>
            <person name="Raj R."/>
            <person name="Weissenberger G."/>
            <person name="Xin Y."/>
            <person name="Zou X."/>
            <person name="Han Y."/>
            <person name="Worley K."/>
            <person name="Muzny D."/>
            <person name="Gibbs R."/>
        </authorList>
    </citation>
    <scope>NUCLEOTIDE SEQUENCE</scope>
    <source>
        <strain evidence="1">HAZT.00-mixed</strain>
        <tissue evidence="1">Whole organism</tissue>
    </source>
</reference>
<accession>A0A6A0GX12</accession>
<reference evidence="1" key="2">
    <citation type="journal article" date="2018" name="Environ. Sci. Technol.">
        <title>The Toxicogenome of Hyalella azteca: A Model for Sediment Ecotoxicology and Evolutionary Toxicology.</title>
        <authorList>
            <person name="Poynton H.C."/>
            <person name="Hasenbein S."/>
            <person name="Benoit J.B."/>
            <person name="Sepulveda M.S."/>
            <person name="Poelchau M.F."/>
            <person name="Hughes D.S.T."/>
            <person name="Murali S.C."/>
            <person name="Chen S."/>
            <person name="Glastad K.M."/>
            <person name="Goodisman M.A.D."/>
            <person name="Werren J.H."/>
            <person name="Vineis J.H."/>
            <person name="Bowen J.L."/>
            <person name="Friedrich M."/>
            <person name="Jones J."/>
            <person name="Robertson H.M."/>
            <person name="Feyereisen R."/>
            <person name="Mechler-Hickson A."/>
            <person name="Mathers N."/>
            <person name="Lee C.E."/>
            <person name="Colbourne J.K."/>
            <person name="Biales A."/>
            <person name="Johnston J.S."/>
            <person name="Wellborn G.A."/>
            <person name="Rosendale A.J."/>
            <person name="Cridge A.G."/>
            <person name="Munoz-Torres M.C."/>
            <person name="Bain P.A."/>
            <person name="Manny A.R."/>
            <person name="Major K.M."/>
            <person name="Lambert F.N."/>
            <person name="Vulpe C.D."/>
            <person name="Tuck P."/>
            <person name="Blalock B.J."/>
            <person name="Lin Y.Y."/>
            <person name="Smith M.E."/>
            <person name="Ochoa-Acuna H."/>
            <person name="Chen M.M."/>
            <person name="Childers C.P."/>
            <person name="Qu J."/>
            <person name="Dugan S."/>
            <person name="Lee S.L."/>
            <person name="Chao H."/>
            <person name="Dinh H."/>
            <person name="Han Y."/>
            <person name="Doddapaneni H."/>
            <person name="Worley K.C."/>
            <person name="Muzny D.M."/>
            <person name="Gibbs R.A."/>
            <person name="Richards S."/>
        </authorList>
    </citation>
    <scope>NUCLEOTIDE SEQUENCE</scope>
    <source>
        <strain evidence="1">HAZT.00-mixed</strain>
        <tissue evidence="1">Whole organism</tissue>
    </source>
</reference>
<proteinExistence type="predicted"/>
<name>A0A6A0GX12_HYAAZ</name>
<sequence length="85" mass="8865">MISSQAMEAPLAGGSSACIRATMATFPPYLSIKADSPHGAVGVIVDAMEIITKKLGWCIIYKPATPDYIGGLLPNNTWDGAIGEV</sequence>
<comment type="caution">
    <text evidence="1">The sequence shown here is derived from an EMBL/GenBank/DDBJ whole genome shotgun (WGS) entry which is preliminary data.</text>
</comment>
<dbReference type="AlphaFoldDB" id="A0A6A0GX12"/>